<keyword evidence="3" id="KW-1185">Reference proteome</keyword>
<accession>A0A1G8QQ01</accession>
<evidence type="ECO:0000313" key="3">
    <source>
        <dbReference type="Proteomes" id="UP000199017"/>
    </source>
</evidence>
<proteinExistence type="predicted"/>
<gene>
    <name evidence="2" type="ORF">SAMN05216352_12134</name>
</gene>
<protein>
    <submittedName>
        <fullName evidence="2">Uncharacterized protein</fullName>
    </submittedName>
</protein>
<dbReference type="RefSeq" id="WP_170032333.1">
    <property type="nucleotide sequence ID" value="NZ_FNDU01000021.1"/>
</dbReference>
<dbReference type="Proteomes" id="UP000199017">
    <property type="component" value="Unassembled WGS sequence"/>
</dbReference>
<dbReference type="AlphaFoldDB" id="A0A1G8QQ01"/>
<keyword evidence="1" id="KW-0472">Membrane</keyword>
<reference evidence="2 3" key="1">
    <citation type="submission" date="2016-10" db="EMBL/GenBank/DDBJ databases">
        <authorList>
            <person name="de Groot N.N."/>
        </authorList>
    </citation>
    <scope>NUCLEOTIDE SEQUENCE [LARGE SCALE GENOMIC DNA]</scope>
    <source>
        <strain evidence="3">P4B,CCM 7963,CECT 7998,DSM 25260,IBRC-M 10614,KCTC 13821</strain>
    </source>
</reference>
<sequence>MNRPWMIFVSLTGTAIIGFAINQLFLLWKAGMYFVINIDLYVADKIEFVSYLS</sequence>
<dbReference type="STRING" id="930129.SAMN05216352_12134"/>
<evidence type="ECO:0000313" key="2">
    <source>
        <dbReference type="EMBL" id="SDJ06869.1"/>
    </source>
</evidence>
<keyword evidence="1" id="KW-0812">Transmembrane</keyword>
<dbReference type="EMBL" id="FNDU01000021">
    <property type="protein sequence ID" value="SDJ06869.1"/>
    <property type="molecule type" value="Genomic_DNA"/>
</dbReference>
<name>A0A1G8QQ01_9BACI</name>
<organism evidence="2 3">
    <name type="scientific">Alteribacillus bidgolensis</name>
    <dbReference type="NCBI Taxonomy" id="930129"/>
    <lineage>
        <taxon>Bacteria</taxon>
        <taxon>Bacillati</taxon>
        <taxon>Bacillota</taxon>
        <taxon>Bacilli</taxon>
        <taxon>Bacillales</taxon>
        <taxon>Bacillaceae</taxon>
        <taxon>Alteribacillus</taxon>
    </lineage>
</organism>
<keyword evidence="1" id="KW-1133">Transmembrane helix</keyword>
<evidence type="ECO:0000256" key="1">
    <source>
        <dbReference type="SAM" id="Phobius"/>
    </source>
</evidence>
<feature type="transmembrane region" description="Helical" evidence="1">
    <location>
        <begin position="6"/>
        <end position="28"/>
    </location>
</feature>